<evidence type="ECO:0000256" key="4">
    <source>
        <dbReference type="ARBA" id="ARBA00022723"/>
    </source>
</evidence>
<feature type="domain" description="Toprim" evidence="13">
    <location>
        <begin position="1"/>
        <end position="134"/>
    </location>
</feature>
<keyword evidence="4" id="KW-0479">Metal-binding</keyword>
<dbReference type="Gene3D" id="1.10.460.10">
    <property type="entry name" value="Topoisomerase I, domain 2"/>
    <property type="match status" value="1"/>
</dbReference>
<dbReference type="PRINTS" id="PR00417">
    <property type="entry name" value="PRTPISMRASEI"/>
</dbReference>
<dbReference type="InterPro" id="IPR013497">
    <property type="entry name" value="Topo_IA_cen"/>
</dbReference>
<dbReference type="SUPFAM" id="SSF56712">
    <property type="entry name" value="Prokaryotic type I DNA topoisomerase"/>
    <property type="match status" value="1"/>
</dbReference>
<dbReference type="InterPro" id="IPR003601">
    <property type="entry name" value="Topo_IA_2"/>
</dbReference>
<dbReference type="InterPro" id="IPR023405">
    <property type="entry name" value="Topo_IA_core_domain"/>
</dbReference>
<dbReference type="RefSeq" id="WP_338396958.1">
    <property type="nucleotide sequence ID" value="NZ_AP025292.1"/>
</dbReference>
<dbReference type="InterPro" id="IPR003602">
    <property type="entry name" value="Topo_IA_DNA-bd_dom"/>
</dbReference>
<keyword evidence="16" id="KW-1185">Reference proteome</keyword>
<comment type="catalytic activity">
    <reaction evidence="1">
        <text>ATP-independent breakage of single-stranded DNA, followed by passage and rejoining.</text>
        <dbReference type="EC" id="5.6.2.1"/>
    </reaction>
</comment>
<dbReference type="EC" id="5.6.2.1" evidence="3"/>
<evidence type="ECO:0000256" key="5">
    <source>
        <dbReference type="ARBA" id="ARBA00023029"/>
    </source>
</evidence>
<protein>
    <recommendedName>
        <fullName evidence="3">DNA topoisomerase</fullName>
        <ecNumber evidence="3">5.6.2.1</ecNumber>
    </recommendedName>
    <alternativeName>
        <fullName evidence="11">Omega-protein</fullName>
    </alternativeName>
    <alternativeName>
        <fullName evidence="10">Relaxing enzyme</fullName>
    </alternativeName>
    <alternativeName>
        <fullName evidence="8">Swivelase</fullName>
    </alternativeName>
    <alternativeName>
        <fullName evidence="9">Untwisting enzyme</fullName>
    </alternativeName>
</protein>
<dbReference type="Pfam" id="PF01751">
    <property type="entry name" value="Toprim"/>
    <property type="match status" value="1"/>
</dbReference>
<dbReference type="InterPro" id="IPR013826">
    <property type="entry name" value="Topo_IA_cen_sub3"/>
</dbReference>
<dbReference type="InterPro" id="IPR013825">
    <property type="entry name" value="Topo_IA_cen_sub2"/>
</dbReference>
<dbReference type="InterPro" id="IPR034144">
    <property type="entry name" value="TOPRIM_TopoIII"/>
</dbReference>
<evidence type="ECO:0000313" key="15">
    <source>
        <dbReference type="EMBL" id="BDC99699.1"/>
    </source>
</evidence>
<keyword evidence="6" id="KW-0238">DNA-binding</keyword>
<dbReference type="InterPro" id="IPR000380">
    <property type="entry name" value="Topo_IA"/>
</dbReference>
<dbReference type="Gene3D" id="3.40.50.140">
    <property type="match status" value="1"/>
</dbReference>
<feature type="region of interest" description="Disordered" evidence="12">
    <location>
        <begin position="452"/>
        <end position="472"/>
    </location>
</feature>
<evidence type="ECO:0000256" key="9">
    <source>
        <dbReference type="ARBA" id="ARBA00031985"/>
    </source>
</evidence>
<evidence type="ECO:0000313" key="16">
    <source>
        <dbReference type="Proteomes" id="UP001354989"/>
    </source>
</evidence>
<evidence type="ECO:0000256" key="10">
    <source>
        <dbReference type="ARBA" id="ARBA00032235"/>
    </source>
</evidence>
<dbReference type="CDD" id="cd00186">
    <property type="entry name" value="TOP1Ac"/>
    <property type="match status" value="1"/>
</dbReference>
<evidence type="ECO:0000259" key="13">
    <source>
        <dbReference type="PROSITE" id="PS50880"/>
    </source>
</evidence>
<evidence type="ECO:0000256" key="1">
    <source>
        <dbReference type="ARBA" id="ARBA00000213"/>
    </source>
</evidence>
<dbReference type="Gene3D" id="1.10.290.10">
    <property type="entry name" value="Topoisomerase I, domain 4"/>
    <property type="match status" value="1"/>
</dbReference>
<dbReference type="SMART" id="SM00436">
    <property type="entry name" value="TOP1Bc"/>
    <property type="match status" value="1"/>
</dbReference>
<dbReference type="InterPro" id="IPR025589">
    <property type="entry name" value="Toprim_C_rpt"/>
</dbReference>
<organism evidence="15 16">
    <name type="scientific">Persicobacter psychrovividus</name>
    <dbReference type="NCBI Taxonomy" id="387638"/>
    <lineage>
        <taxon>Bacteria</taxon>
        <taxon>Pseudomonadati</taxon>
        <taxon>Bacteroidota</taxon>
        <taxon>Cytophagia</taxon>
        <taxon>Cytophagales</taxon>
        <taxon>Persicobacteraceae</taxon>
        <taxon>Persicobacter</taxon>
    </lineage>
</organism>
<keyword evidence="5" id="KW-0799">Topoisomerase</keyword>
<name>A0ABN6L948_9BACT</name>
<evidence type="ECO:0000256" key="8">
    <source>
        <dbReference type="ARBA" id="ARBA00030003"/>
    </source>
</evidence>
<evidence type="ECO:0000256" key="12">
    <source>
        <dbReference type="SAM" id="MobiDB-lite"/>
    </source>
</evidence>
<evidence type="ECO:0000256" key="3">
    <source>
        <dbReference type="ARBA" id="ARBA00012891"/>
    </source>
</evidence>
<dbReference type="NCBIfam" id="TIGR01056">
    <property type="entry name" value="topB"/>
    <property type="match status" value="1"/>
</dbReference>
<comment type="similarity">
    <text evidence="2">Belongs to the type IA topoisomerase family.</text>
</comment>
<keyword evidence="7" id="KW-0413">Isomerase</keyword>
<dbReference type="InterPro" id="IPR005738">
    <property type="entry name" value="TopoIII"/>
</dbReference>
<dbReference type="Pfam" id="PF13342">
    <property type="entry name" value="Toprim_Crpt"/>
    <property type="match status" value="1"/>
</dbReference>
<gene>
    <name evidence="15" type="ORF">PEPS_19800</name>
</gene>
<dbReference type="InterPro" id="IPR013824">
    <property type="entry name" value="Topo_IA_cen_sub1"/>
</dbReference>
<dbReference type="InterPro" id="IPR006171">
    <property type="entry name" value="TOPRIM_dom"/>
</dbReference>
<evidence type="ECO:0000259" key="14">
    <source>
        <dbReference type="PROSITE" id="PS52039"/>
    </source>
</evidence>
<evidence type="ECO:0000256" key="11">
    <source>
        <dbReference type="ARBA" id="ARBA00032877"/>
    </source>
</evidence>
<dbReference type="NCBIfam" id="NF005829">
    <property type="entry name" value="PRK07726.1"/>
    <property type="match status" value="1"/>
</dbReference>
<dbReference type="SMART" id="SM00437">
    <property type="entry name" value="TOP1Ac"/>
    <property type="match status" value="1"/>
</dbReference>
<evidence type="ECO:0000256" key="7">
    <source>
        <dbReference type="ARBA" id="ARBA00023235"/>
    </source>
</evidence>
<evidence type="ECO:0000256" key="6">
    <source>
        <dbReference type="ARBA" id="ARBA00023125"/>
    </source>
</evidence>
<dbReference type="PROSITE" id="PS50880">
    <property type="entry name" value="TOPRIM"/>
    <property type="match status" value="1"/>
</dbReference>
<accession>A0ABN6L948</accession>
<dbReference type="CDD" id="cd03362">
    <property type="entry name" value="TOPRIM_TopoIA_TopoIII"/>
    <property type="match status" value="1"/>
</dbReference>
<sequence length="811" mass="91472">MIVCIAEKPSVGREIAEVLGAKERHDGYYQGNGYQITWTFGHFCTLKEPHDYAPHLKSWGLSTLPILPKSFGIKVMGDAGVKKQFKTIEKLIQGATEVVNCGDAGQEGELIQRWVLLKAKCKVPVKRLWISSLTKEAIVDGFKNLKDGKDFDRLYAAGSARAIGDWLLGINATRLYTLKYSGGKGVLSIGRVQTPTLALIVERYLEIENFKPSPYWELKTRYREVNFSAAKGRFLQKEKAQVAMEAIKQEAFTIKNYSKKEGKETPPRLFDLTALQVECNKKFGFSADQTLKLIQQLYERKLVTYPRVDTTYLPNDMYPKIAGILGSMKAYEALTAPLRGKPIRKSKKVFDDKKVTDHHAIIPTHVTASGMNQQETMVYQTIALRFIAAFYPDCIVSKTAVLGEAAKVEFKANGKQIIKMGWRDVYALSNQKVEEEQKKGEEENQMMPAFEVGESGPHQPTLQEKETKPPKQYSEATLLRAMETAGKLIKEEEVSEEEDIEAEDLRNALKENGIGRPSTRAAIIETLFRRKYIQKQKKNLIPTQTGIQLIQTIKNDLLKSVELTGQWEYKLRQIEKGTFNPADFREEMQQMLIQLVHEVKNDYSGHISIQDAKSQKTKPAATTKSAEKTIEGMTCPKCTKGKLLKGKTAYGCENVRHQQCNLILPFEFMGKKITDAQWYRLLEKNDSGMIKGFQKDGQKVSGKLSFTPDFKLQLQEKAEDTLKCPICNANTIKGKTAYGCEQYKTCGFKIPFENYGKKLTSAQFKAIVSKGKTNLIKGFKTGNGTLFNAYLSFDEKGQIKFLPEKTAGKPK</sequence>
<reference evidence="15 16" key="1">
    <citation type="submission" date="2021-12" db="EMBL/GenBank/DDBJ databases">
        <title>Genome sequencing of bacteria with rrn-lacking chromosome and rrn-plasmid.</title>
        <authorList>
            <person name="Anda M."/>
            <person name="Iwasaki W."/>
        </authorList>
    </citation>
    <scope>NUCLEOTIDE SEQUENCE [LARGE SCALE GENOMIC DNA]</scope>
    <source>
        <strain evidence="15 16">NBRC 101262</strain>
    </source>
</reference>
<dbReference type="Gene3D" id="2.70.20.10">
    <property type="entry name" value="Topoisomerase I, domain 3"/>
    <property type="match status" value="1"/>
</dbReference>
<dbReference type="SMART" id="SM00493">
    <property type="entry name" value="TOPRIM"/>
    <property type="match status" value="1"/>
</dbReference>
<dbReference type="PANTHER" id="PTHR11390">
    <property type="entry name" value="PROKARYOTIC DNA TOPOISOMERASE"/>
    <property type="match status" value="1"/>
</dbReference>
<dbReference type="PANTHER" id="PTHR11390:SF21">
    <property type="entry name" value="DNA TOPOISOMERASE 3-ALPHA"/>
    <property type="match status" value="1"/>
</dbReference>
<dbReference type="Proteomes" id="UP001354989">
    <property type="component" value="Chromosome"/>
</dbReference>
<dbReference type="PROSITE" id="PS52039">
    <property type="entry name" value="TOPO_IA_2"/>
    <property type="match status" value="1"/>
</dbReference>
<feature type="domain" description="Topo IA-type catalytic" evidence="14">
    <location>
        <begin position="151"/>
        <end position="596"/>
    </location>
</feature>
<dbReference type="Pfam" id="PF01131">
    <property type="entry name" value="Topoisom_bac"/>
    <property type="match status" value="1"/>
</dbReference>
<proteinExistence type="inferred from homology"/>
<dbReference type="EMBL" id="AP025292">
    <property type="protein sequence ID" value="BDC99699.1"/>
    <property type="molecule type" value="Genomic_DNA"/>
</dbReference>
<evidence type="ECO:0000256" key="2">
    <source>
        <dbReference type="ARBA" id="ARBA00009446"/>
    </source>
</evidence>